<evidence type="ECO:0000313" key="3">
    <source>
        <dbReference type="Proteomes" id="UP001465668"/>
    </source>
</evidence>
<feature type="region of interest" description="Disordered" evidence="1">
    <location>
        <begin position="95"/>
        <end position="118"/>
    </location>
</feature>
<evidence type="ECO:0000256" key="1">
    <source>
        <dbReference type="SAM" id="MobiDB-lite"/>
    </source>
</evidence>
<name>A0ABR2XCQ7_9PEZI</name>
<dbReference type="Proteomes" id="UP001465668">
    <property type="component" value="Unassembled WGS sequence"/>
</dbReference>
<organism evidence="2 3">
    <name type="scientific">Seiridium cardinale</name>
    <dbReference type="NCBI Taxonomy" id="138064"/>
    <lineage>
        <taxon>Eukaryota</taxon>
        <taxon>Fungi</taxon>
        <taxon>Dikarya</taxon>
        <taxon>Ascomycota</taxon>
        <taxon>Pezizomycotina</taxon>
        <taxon>Sordariomycetes</taxon>
        <taxon>Xylariomycetidae</taxon>
        <taxon>Amphisphaeriales</taxon>
        <taxon>Sporocadaceae</taxon>
        <taxon>Seiridium</taxon>
    </lineage>
</organism>
<protein>
    <submittedName>
        <fullName evidence="2">Uncharacterized protein</fullName>
    </submittedName>
</protein>
<dbReference type="EMBL" id="JARVKM010000073">
    <property type="protein sequence ID" value="KAK9771573.1"/>
    <property type="molecule type" value="Genomic_DNA"/>
</dbReference>
<reference evidence="2 3" key="1">
    <citation type="submission" date="2024-02" db="EMBL/GenBank/DDBJ databases">
        <title>First draft genome assembly of two strains of Seiridium cardinale.</title>
        <authorList>
            <person name="Emiliani G."/>
            <person name="Scali E."/>
        </authorList>
    </citation>
    <scope>NUCLEOTIDE SEQUENCE [LARGE SCALE GENOMIC DNA]</scope>
    <source>
        <strain evidence="2 3">BM-138-000479</strain>
    </source>
</reference>
<evidence type="ECO:0000313" key="2">
    <source>
        <dbReference type="EMBL" id="KAK9771573.1"/>
    </source>
</evidence>
<sequence length="118" mass="12935">MRWVKREMLEFYRSVGGSGVFALEWRFSESRIEMVDEGVQMKSVTLGDIDGLGLREARVGLLHPVYATDNQDIDIVTSLPGTTAPICGATASNHLNGGDNPGSWAIRPKNIKQDKLSS</sequence>
<proteinExistence type="predicted"/>
<comment type="caution">
    <text evidence="2">The sequence shown here is derived from an EMBL/GenBank/DDBJ whole genome shotgun (WGS) entry which is preliminary data.</text>
</comment>
<keyword evidence="3" id="KW-1185">Reference proteome</keyword>
<gene>
    <name evidence="2" type="ORF">SCAR479_11777</name>
</gene>
<accession>A0ABR2XCQ7</accession>